<dbReference type="Pfam" id="PF20421">
    <property type="entry name" value="DHR-2_Lobe_C"/>
    <property type="match status" value="1"/>
</dbReference>
<keyword evidence="2" id="KW-0040">ANK repeat</keyword>
<dbReference type="InterPro" id="IPR046769">
    <property type="entry name" value="DOCKER_Lobe_A"/>
</dbReference>
<dbReference type="PROSITE" id="PS51651">
    <property type="entry name" value="DOCKER"/>
    <property type="match status" value="1"/>
</dbReference>
<evidence type="ECO:0000256" key="3">
    <source>
        <dbReference type="PROSITE-ProRule" id="PRU00983"/>
    </source>
</evidence>
<feature type="domain" description="DOCKER" evidence="7">
    <location>
        <begin position="2359"/>
        <end position="2821"/>
    </location>
</feature>
<proteinExistence type="inferred from homology"/>
<evidence type="ECO:0000256" key="2">
    <source>
        <dbReference type="PROSITE-ProRule" id="PRU00023"/>
    </source>
</evidence>
<feature type="repeat" description="ANK" evidence="2">
    <location>
        <begin position="310"/>
        <end position="342"/>
    </location>
</feature>
<feature type="compositionally biased region" description="Polar residues" evidence="5">
    <location>
        <begin position="553"/>
        <end position="567"/>
    </location>
</feature>
<feature type="compositionally biased region" description="Low complexity" evidence="5">
    <location>
        <begin position="13"/>
        <end position="32"/>
    </location>
</feature>
<dbReference type="Pfam" id="PF20422">
    <property type="entry name" value="DHR-2_Lobe_B"/>
    <property type="match status" value="1"/>
</dbReference>
<protein>
    <recommendedName>
        <fullName evidence="10">C2 domain-containing protein</fullName>
    </recommendedName>
</protein>
<dbReference type="VEuPathDB" id="AmoebaDB:NF0064860"/>
<dbReference type="PROSITE" id="PS51650">
    <property type="entry name" value="C2_DOCK"/>
    <property type="match status" value="1"/>
</dbReference>
<dbReference type="VEuPathDB" id="AmoebaDB:NF0064870"/>
<dbReference type="CDD" id="cd11684">
    <property type="entry name" value="DHR2_DOCK"/>
    <property type="match status" value="1"/>
</dbReference>
<dbReference type="Gene3D" id="1.25.40.410">
    <property type="match status" value="1"/>
</dbReference>
<sequence>MIRNNHSSLHRMSSSPIPATSSTPLSTASLPSDILTNGVGPFSPTNNDNGSTTSPSTLVGGEEQEDRKFKRLSYVMTDDNQTTSQMEDYDVDPLQTMEQNITSLHTIIDKLSILFKPLQPSSPNDMSSSSNNLLLMSSSSSSSLNNNSFYGSNTTTLSITKVEPQFGLLQSRTKVTIYFNSPIFTNIPSTITTNQLKPEERFKIVFGKQLIEPTINLSEQTLSFFTPPISNLVAATSSPTTSSILNTIANNSHEIKVLDLSNCQFITSNPTLTFTFLTDPKEEVLTDLEKVKTLYNEKGVSWLHEKTYPKGQTVVHVAFKLAQFEVVKYLVTQSDQIDCLDQKDDNGQTPLDVAMAAKNYYFMTQIVEWLKTIVKQKIQMQQMQYNTTNQAAIMMNDQQKEPNSPQIATTISTPTKKLVSPLSISHISNNETNEFSSTPINAIEPPMTPSRSSRAALITTTREFDGGPTSSSVPTTLSPLSSRMSSHNEWSEDGMSGGQSGGGGGGQSGSVHSSGSGMSVANNGTLMKHRSGHKRLFTSSSSSSSGVPLKAVNQPSPSLVMTTPISNASADEDVSSSTDEESDAVYTAGTPIRSVATLEEREEEAIANLIVKYRLDQYSEIYTNMSNRDDILVQKITKKLEMKDDWGDNATKKRKETMLVPLTRERSFLEEVQLERRANPFKPSIYYDEEVDDGYTESTLLLSQFFEDSAKNLPFHVLSTIQTMSSDFIIVTFKTLLDHKSKELVFNVDDLKPITYEMDVSDRIRKKTEDRKKLSATSPSPSSTTSSLDELDVSLVIPEKQKILPMEGLQDSEFLLATFEDVFPCEDQQKVTKSNDDTKLLYSDFEWESSHIDPTSQYLFELKGFELDVNKKFEVPLEEAYFITVSLYTYTDKAYKKISEDVEFKIETHPKEEDTITKVKAMFSVQKTMESKVVVLIKFYRKFRGELTETLNDFYTQKAEKVKQGDVKKFLTRNEKFSTFPGIANTTSIFAWTAIHLHECLRKTEVHLTDCLYVLPLKCRSGDATLLDNYLDVYTNVEDRDDKPLMKKSLYGKMSFVLKELPNVPPIPRHYHPNSHELVIKLDSKHLRVQHIPNLENSLMTKLLPLSSEMIVYPKELNLVRKDYKNIVVRVSFCNEKEKHKPFHVFYSKFSRNPANRVSHRQTSVCVGNRQPEFSEEFKCILPCTLSGQHIFYFEFLNILHKESLILKNHREDVQRIGYATLRVLSDPKMNSTETVLDIYTERKEGNVIKTEKLEGSFTVQLYSRSIAFPTDENLSNFFLFLDNFQRKNTAKGARKERDFFEELTNRELLSILPGLSKVQQMAFAPVILNQLFLLYFDMSDEDLQNSIFCTIIDMVDKYRTEHRTIVPGWIKFQFTSVFPETMMTKLPMIATSVKSILEKPEYDSKVIKNVACLFSILLKAMVVHLDYVKNKCQDTNYDFDDHFYATINTITTKSFRGLLRRNILTTRPVTIINTTVIYAQFLKILFTIIDKPYVMKLIASFVELLPLIIPNENEMDKKSKNTILECVANLQVLTYKEVFSYDNYLQLFIPESVENILKQETLPVLDGTHFLFSSFVDVILKNITSPIKEIRNNTSLIWREFLVKLLILSKSPLFEDATEIDDRIHLMTFEFVEKFLTVLQDWRTEVDKSVNSNKMKMNDCKKRKIMIQQQLAAKKESQRSAKENSLANFQVDTLNKEIQILETNYKQFDSMINKTKEELKKDMKESFKEKRQLVACIFHILKNVDQRYLQRWIKESISSKRIQFLQLMQLMLQSFEYQSEEYFKVFYEHYYNTQVKVKAKEENKSSGEYPSSMIANANSPNHTLNKSLTPTTISSSSSSTGGNHVGGNSSHGNSTGSSSNGSGGNTGSVVNINSSNQQQQQQAWSMTSSHSTPTAAASATTNSTSNTSSATTTTTTTTTTNNTSNTPHETPQEMIAGEIEEIPSPKTATSELVKAGHSLQKKKNNKGFLSRLVPGAARFVSSDQNLREDVKELRSYHSKSKLLESSDKTKSVKLETSATNYVKKCVIIEQNWSREVSNYVFELLVFYVEYILNNSSVEQLNVQILDSANLLDHIVKIFLSFLRINQPEDVLINVLIYLKSFFATSYRSIFDEEINAQYPTLFCECLMMHCNSPLVEVRQHATACLYLLIRYMYMINYNTILKPQVLTTLALSKTLQKFVSSIVNIDYLKSAIDAIGKYAYLDPNPPSSSQHLQHLQNLTVKPSQNHGIDNGNNNGNNNTIANDNNAIDNTSFNHHDSIHHRSSNSNDSNIKGLLLRPSASSEGVQLNSIYSNLSNIEHEVKLRSTVQDKTEESSFAEEVNSQVCKKLLSLLQDTTSVKTTLALEDIHKTEDLFLRISHVYTRIPELRFVWLNQLAANHIKHGQYLEASQCYLTILSLVFDHLESTKSPILNGIPSQNLAAISPLKRLKHQVVAGTTTTSTSIHNNNGKSINSLMTMGDCFISNQAIEFTEHGIMTLLTKAIEALELAEFFETCIVLEKLAIPFLERVNDWERLANTYHHLQDLCDRLKKPDRLEPYYYKVELVNFPADKAQPSHIYKMPKLFKLFKMNKWVQEKFGSPFMNDTIEVVSGAKKVDIDPNKKYIFLTPVKPLTKEIKQPVIGNQKISKYEGSVNKFYYESAYGKKTELVTEAYKKKVIITCVDSFPSMKTRLMIEAEKEIILTPIESAIDNIDSQISKLRDALQIPGQDEDIDISQITIGTNIDLQNLQLVLQGSIKATVQGGPASIVEGFLKMDQRPLYPIDHIITLNRKCHIFLRLCEEAVKVENQMIDKATERAFHQEMEKALIETQHLFAQHLTPIDYERFYTQTPNHQNYNNEGDENGDVETGIRNLRLGLGEEHMDDDLL</sequence>
<keyword evidence="9" id="KW-1185">Reference proteome</keyword>
<feature type="compositionally biased region" description="Polar residues" evidence="5">
    <location>
        <begin position="1"/>
        <end position="12"/>
    </location>
</feature>
<evidence type="ECO:0000256" key="5">
    <source>
        <dbReference type="SAM" id="MobiDB-lite"/>
    </source>
</evidence>
<dbReference type="RefSeq" id="XP_044558844.1">
    <property type="nucleotide sequence ID" value="XM_044710409.1"/>
</dbReference>
<gene>
    <name evidence="8" type="ORF">FDP41_006741</name>
</gene>
<feature type="compositionally biased region" description="Low complexity" evidence="5">
    <location>
        <begin position="468"/>
        <end position="482"/>
    </location>
</feature>
<feature type="region of interest" description="Disordered" evidence="5">
    <location>
        <begin position="1"/>
        <end position="66"/>
    </location>
</feature>
<dbReference type="GeneID" id="68113959"/>
<feature type="region of interest" description="Disordered" evidence="5">
    <location>
        <begin position="429"/>
        <end position="588"/>
    </location>
</feature>
<feature type="compositionally biased region" description="Low complexity" evidence="5">
    <location>
        <begin position="2228"/>
        <end position="2251"/>
    </location>
</feature>
<dbReference type="SUPFAM" id="SSF48403">
    <property type="entry name" value="Ankyrin repeat"/>
    <property type="match status" value="1"/>
</dbReference>
<feature type="region of interest" description="Disordered" evidence="5">
    <location>
        <begin position="768"/>
        <end position="787"/>
    </location>
</feature>
<dbReference type="InterPro" id="IPR046770">
    <property type="entry name" value="DOCKER_Lobe_B"/>
</dbReference>
<feature type="compositionally biased region" description="Polar residues" evidence="5">
    <location>
        <begin position="449"/>
        <end position="461"/>
    </location>
</feature>
<feature type="coiled-coil region" evidence="4">
    <location>
        <begin position="1692"/>
        <end position="1719"/>
    </location>
</feature>
<feature type="compositionally biased region" description="Acidic residues" evidence="5">
    <location>
        <begin position="570"/>
        <end position="583"/>
    </location>
</feature>
<feature type="compositionally biased region" description="Gly residues" evidence="5">
    <location>
        <begin position="495"/>
        <end position="508"/>
    </location>
</feature>
<feature type="compositionally biased region" description="Low complexity" evidence="5">
    <location>
        <begin position="509"/>
        <end position="520"/>
    </location>
</feature>
<dbReference type="VEuPathDB" id="AmoebaDB:FDP41_006741"/>
<evidence type="ECO:0000259" key="7">
    <source>
        <dbReference type="PROSITE" id="PS51651"/>
    </source>
</evidence>
<feature type="compositionally biased region" description="Basic residues" evidence="5">
    <location>
        <begin position="527"/>
        <end position="536"/>
    </location>
</feature>
<dbReference type="InterPro" id="IPR027007">
    <property type="entry name" value="C2_DOCK-type_domain"/>
</dbReference>
<reference evidence="8 9" key="1">
    <citation type="journal article" date="2019" name="Sci. Rep.">
        <title>Nanopore sequencing improves the draft genome of the human pathogenic amoeba Naegleria fowleri.</title>
        <authorList>
            <person name="Liechti N."/>
            <person name="Schurch N."/>
            <person name="Bruggmann R."/>
            <person name="Wittwer M."/>
        </authorList>
    </citation>
    <scope>NUCLEOTIDE SEQUENCE [LARGE SCALE GENOMIC DNA]</scope>
    <source>
        <strain evidence="8 9">ATCC 30894</strain>
    </source>
</reference>
<name>A0A6A5BI58_NAEFO</name>
<dbReference type="VEuPathDB" id="AmoebaDB:NfTy_074930"/>
<dbReference type="PANTHER" id="PTHR23317">
    <property type="entry name" value="DEDICATOR OF CYTOKINESIS DOCK"/>
    <property type="match status" value="1"/>
</dbReference>
<evidence type="ECO:0000256" key="1">
    <source>
        <dbReference type="ARBA" id="ARBA00022658"/>
    </source>
</evidence>
<dbReference type="InterPro" id="IPR026791">
    <property type="entry name" value="DOCK"/>
</dbReference>
<evidence type="ECO:0000259" key="6">
    <source>
        <dbReference type="PROSITE" id="PS51650"/>
    </source>
</evidence>
<dbReference type="GO" id="GO:0007264">
    <property type="term" value="P:small GTPase-mediated signal transduction"/>
    <property type="evidence" value="ECO:0007669"/>
    <property type="project" value="InterPro"/>
</dbReference>
<dbReference type="Gene3D" id="1.25.40.20">
    <property type="entry name" value="Ankyrin repeat-containing domain"/>
    <property type="match status" value="1"/>
</dbReference>
<organism evidence="8 9">
    <name type="scientific">Naegleria fowleri</name>
    <name type="common">Brain eating amoeba</name>
    <dbReference type="NCBI Taxonomy" id="5763"/>
    <lineage>
        <taxon>Eukaryota</taxon>
        <taxon>Discoba</taxon>
        <taxon>Heterolobosea</taxon>
        <taxon>Tetramitia</taxon>
        <taxon>Eutetramitia</taxon>
        <taxon>Vahlkampfiidae</taxon>
        <taxon>Naegleria</taxon>
    </lineage>
</organism>
<dbReference type="InterPro" id="IPR043161">
    <property type="entry name" value="DOCK_C_lobe_A"/>
</dbReference>
<feature type="compositionally biased region" description="Low complexity" evidence="5">
    <location>
        <begin position="775"/>
        <end position="787"/>
    </location>
</feature>
<dbReference type="GO" id="GO:0005085">
    <property type="term" value="F:guanyl-nucleotide exchange factor activity"/>
    <property type="evidence" value="ECO:0007669"/>
    <property type="project" value="UniProtKB-KW"/>
</dbReference>
<comment type="similarity">
    <text evidence="3">Belongs to the DOCK family.</text>
</comment>
<feature type="region of interest" description="Disordered" evidence="5">
    <location>
        <begin position="1806"/>
        <end position="1931"/>
    </location>
</feature>
<feature type="compositionally biased region" description="Low complexity" evidence="5">
    <location>
        <begin position="1832"/>
        <end position="1861"/>
    </location>
</feature>
<dbReference type="OMA" id="RINQPED"/>
<dbReference type="OrthoDB" id="6140398at2759"/>
<feature type="compositionally biased region" description="Polar residues" evidence="5">
    <location>
        <begin position="43"/>
        <end position="57"/>
    </location>
</feature>
<dbReference type="Pfam" id="PF14429">
    <property type="entry name" value="DOCK-C2"/>
    <property type="match status" value="1"/>
</dbReference>
<comment type="caution">
    <text evidence="8">The sequence shown here is derived from an EMBL/GenBank/DDBJ whole genome shotgun (WGS) entry which is preliminary data.</text>
</comment>
<feature type="compositionally biased region" description="Polar residues" evidence="5">
    <location>
        <begin position="429"/>
        <end position="440"/>
    </location>
</feature>
<dbReference type="InterPro" id="IPR046773">
    <property type="entry name" value="DOCKER_Lobe_C"/>
</dbReference>
<feature type="region of interest" description="Disordered" evidence="5">
    <location>
        <begin position="2223"/>
        <end position="2271"/>
    </location>
</feature>
<feature type="compositionally biased region" description="Polar residues" evidence="5">
    <location>
        <begin position="1807"/>
        <end position="1831"/>
    </location>
</feature>
<dbReference type="EMBL" id="VFQX01000053">
    <property type="protein sequence ID" value="KAF0974131.1"/>
    <property type="molecule type" value="Genomic_DNA"/>
</dbReference>
<dbReference type="InterPro" id="IPR036770">
    <property type="entry name" value="Ankyrin_rpt-contain_sf"/>
</dbReference>
<feature type="domain" description="C2 DOCK-type" evidence="6">
    <location>
        <begin position="1107"/>
        <end position="1283"/>
    </location>
</feature>
<dbReference type="Proteomes" id="UP000444721">
    <property type="component" value="Unassembled WGS sequence"/>
</dbReference>
<dbReference type="InterPro" id="IPR043162">
    <property type="entry name" value="DOCK_C_lobe_C"/>
</dbReference>
<evidence type="ECO:0000256" key="4">
    <source>
        <dbReference type="SAM" id="Coils"/>
    </source>
</evidence>
<keyword evidence="4" id="KW-0175">Coiled coil</keyword>
<feature type="compositionally biased region" description="Low complexity" evidence="5">
    <location>
        <begin position="1868"/>
        <end position="1927"/>
    </location>
</feature>
<dbReference type="InterPro" id="IPR002110">
    <property type="entry name" value="Ankyrin_rpt"/>
</dbReference>
<keyword evidence="1" id="KW-0344">Guanine-nucleotide releasing factor</keyword>
<evidence type="ECO:0000313" key="8">
    <source>
        <dbReference type="EMBL" id="KAF0974131.1"/>
    </source>
</evidence>
<evidence type="ECO:0008006" key="10">
    <source>
        <dbReference type="Google" id="ProtNLM"/>
    </source>
</evidence>
<evidence type="ECO:0000313" key="9">
    <source>
        <dbReference type="Proteomes" id="UP000444721"/>
    </source>
</evidence>
<dbReference type="PANTHER" id="PTHR23317:SF76">
    <property type="entry name" value="LD20667P"/>
    <property type="match status" value="1"/>
</dbReference>
<dbReference type="InterPro" id="IPR027357">
    <property type="entry name" value="DOCKER_dom"/>
</dbReference>
<dbReference type="Gene3D" id="1.20.58.740">
    <property type="match status" value="1"/>
</dbReference>
<dbReference type="Pfam" id="PF06920">
    <property type="entry name" value="DHR-2_Lobe_A"/>
    <property type="match status" value="1"/>
</dbReference>
<accession>A0A6A5BI58</accession>
<dbReference type="PROSITE" id="PS50088">
    <property type="entry name" value="ANK_REPEAT"/>
    <property type="match status" value="1"/>
</dbReference>